<keyword evidence="2" id="KW-0964">Secreted</keyword>
<dbReference type="Ensembl" id="ENSENLT00000047528.1">
    <property type="protein sequence ID" value="ENSENLP00000046392.1"/>
    <property type="gene ID" value="ENSENLG00000019669.1"/>
</dbReference>
<evidence type="ECO:0000256" key="5">
    <source>
        <dbReference type="ARBA" id="ARBA00023157"/>
    </source>
</evidence>
<dbReference type="PANTHER" id="PTHR16551:SF5">
    <property type="entry name" value="AGOUTI-RELATED PEPTIDE 2"/>
    <property type="match status" value="1"/>
</dbReference>
<organism evidence="10 11">
    <name type="scientific">Echeneis naucrates</name>
    <name type="common">Live sharksucker</name>
    <dbReference type="NCBI Taxonomy" id="173247"/>
    <lineage>
        <taxon>Eukaryota</taxon>
        <taxon>Metazoa</taxon>
        <taxon>Chordata</taxon>
        <taxon>Craniata</taxon>
        <taxon>Vertebrata</taxon>
        <taxon>Euteleostomi</taxon>
        <taxon>Actinopterygii</taxon>
        <taxon>Neopterygii</taxon>
        <taxon>Teleostei</taxon>
        <taxon>Neoteleostei</taxon>
        <taxon>Acanthomorphata</taxon>
        <taxon>Carangaria</taxon>
        <taxon>Carangiformes</taxon>
        <taxon>Echeneidae</taxon>
        <taxon>Echeneis</taxon>
    </lineage>
</organism>
<feature type="domain" description="Agouti" evidence="9">
    <location>
        <begin position="102"/>
        <end position="137"/>
    </location>
</feature>
<evidence type="ECO:0000259" key="9">
    <source>
        <dbReference type="PROSITE" id="PS51150"/>
    </source>
</evidence>
<dbReference type="GO" id="GO:0005615">
    <property type="term" value="C:extracellular space"/>
    <property type="evidence" value="ECO:0007669"/>
    <property type="project" value="TreeGrafter"/>
</dbReference>
<keyword evidence="3 8" id="KW-0732">Signal</keyword>
<dbReference type="InterPro" id="IPR007733">
    <property type="entry name" value="Agouti"/>
</dbReference>
<dbReference type="GO" id="GO:0070996">
    <property type="term" value="F:type 1 melanocortin receptor binding"/>
    <property type="evidence" value="ECO:0007669"/>
    <property type="project" value="TreeGrafter"/>
</dbReference>
<comment type="subcellular location">
    <subcellularLocation>
        <location evidence="1">Secreted</location>
    </subcellularLocation>
</comment>
<dbReference type="Proteomes" id="UP000472264">
    <property type="component" value="Chromosome 20"/>
</dbReference>
<dbReference type="RefSeq" id="XP_029385337.1">
    <property type="nucleotide sequence ID" value="XM_029529477.1"/>
</dbReference>
<gene>
    <name evidence="10" type="primary">LOC115061204</name>
</gene>
<dbReference type="PANTHER" id="PTHR16551">
    <property type="entry name" value="AGOUTI RELATED"/>
    <property type="match status" value="1"/>
</dbReference>
<keyword evidence="5 6" id="KW-1015">Disulfide bond</keyword>
<keyword evidence="11" id="KW-1185">Reference proteome</keyword>
<evidence type="ECO:0000256" key="7">
    <source>
        <dbReference type="SAM" id="MobiDB-lite"/>
    </source>
</evidence>
<dbReference type="GO" id="GO:0009755">
    <property type="term" value="P:hormone-mediated signaling pathway"/>
    <property type="evidence" value="ECO:0007669"/>
    <property type="project" value="InterPro"/>
</dbReference>
<feature type="disulfide bond" evidence="6">
    <location>
        <begin position="115"/>
        <end position="133"/>
    </location>
</feature>
<dbReference type="GO" id="GO:0007218">
    <property type="term" value="P:neuropeptide signaling pathway"/>
    <property type="evidence" value="ECO:0007669"/>
    <property type="project" value="TreeGrafter"/>
</dbReference>
<protein>
    <submittedName>
        <fullName evidence="10">Agouti-related protein-like</fullName>
    </submittedName>
</protein>
<accession>A0A665WS41</accession>
<feature type="chain" id="PRO_5025577763" evidence="8">
    <location>
        <begin position="21"/>
        <end position="137"/>
    </location>
</feature>
<proteinExistence type="predicted"/>
<evidence type="ECO:0000313" key="10">
    <source>
        <dbReference type="Ensembl" id="ENSENLP00000046392.1"/>
    </source>
</evidence>
<dbReference type="SMART" id="SM00792">
    <property type="entry name" value="Agouti"/>
    <property type="match status" value="1"/>
</dbReference>
<dbReference type="AlphaFoldDB" id="A0A665WS41"/>
<dbReference type="GO" id="GO:2000253">
    <property type="term" value="P:positive regulation of feeding behavior"/>
    <property type="evidence" value="ECO:0007669"/>
    <property type="project" value="TreeGrafter"/>
</dbReference>
<comment type="caution">
    <text evidence="6">Lacks conserved residue(s) required for the propagation of feature annotation.</text>
</comment>
<sequence length="137" mass="15047">MSRTAFCLFLLLMTSGLGSAGLLARNNLQGAYSALSSSRNRDTQTPGLLNQGRQRPLFARRGQYERQSVPQSRVVPVPPKHGPPLSPPPPPKVTAKPVKLKCSHRSQSCTPQSGCCEPYTTCHCRFFSAICFCRKTK</sequence>
<dbReference type="GO" id="GO:0008343">
    <property type="term" value="P:adult feeding behavior"/>
    <property type="evidence" value="ECO:0007669"/>
    <property type="project" value="TreeGrafter"/>
</dbReference>
<evidence type="ECO:0000256" key="8">
    <source>
        <dbReference type="SAM" id="SignalP"/>
    </source>
</evidence>
<feature type="region of interest" description="Disordered" evidence="7">
    <location>
        <begin position="35"/>
        <end position="95"/>
    </location>
</feature>
<dbReference type="FunCoup" id="A0A665WS41">
    <property type="interactions" value="29"/>
</dbReference>
<feature type="compositionally biased region" description="Pro residues" evidence="7">
    <location>
        <begin position="76"/>
        <end position="92"/>
    </location>
</feature>
<evidence type="ECO:0000256" key="3">
    <source>
        <dbReference type="ARBA" id="ARBA00022729"/>
    </source>
</evidence>
<dbReference type="GO" id="GO:0005184">
    <property type="term" value="F:neuropeptide hormone activity"/>
    <property type="evidence" value="ECO:0007669"/>
    <property type="project" value="TreeGrafter"/>
</dbReference>
<dbReference type="GeneID" id="115061204"/>
<feature type="signal peptide" evidence="8">
    <location>
        <begin position="1"/>
        <end position="20"/>
    </location>
</feature>
<keyword evidence="4" id="KW-0960">Knottin</keyword>
<evidence type="ECO:0000256" key="4">
    <source>
        <dbReference type="ARBA" id="ARBA00022854"/>
    </source>
</evidence>
<reference evidence="10" key="2">
    <citation type="submission" date="2025-08" db="UniProtKB">
        <authorList>
            <consortium name="Ensembl"/>
        </authorList>
    </citation>
    <scope>IDENTIFICATION</scope>
</reference>
<dbReference type="InParanoid" id="A0A665WS41"/>
<dbReference type="OrthoDB" id="9942042at2759"/>
<evidence type="ECO:0000256" key="1">
    <source>
        <dbReference type="ARBA" id="ARBA00004613"/>
    </source>
</evidence>
<reference evidence="10" key="3">
    <citation type="submission" date="2025-09" db="UniProtKB">
        <authorList>
            <consortium name="Ensembl"/>
        </authorList>
    </citation>
    <scope>IDENTIFICATION</scope>
</reference>
<name>A0A665WS41_ECHNA</name>
<dbReference type="SUPFAM" id="SSF57055">
    <property type="entry name" value="Agouti-related protein"/>
    <property type="match status" value="1"/>
</dbReference>
<evidence type="ECO:0000313" key="11">
    <source>
        <dbReference type="Proteomes" id="UP000472264"/>
    </source>
</evidence>
<feature type="disulfide bond" evidence="6">
    <location>
        <begin position="124"/>
        <end position="131"/>
    </location>
</feature>
<reference evidence="10" key="1">
    <citation type="submission" date="2021-04" db="EMBL/GenBank/DDBJ databases">
        <authorList>
            <consortium name="Wellcome Sanger Institute Data Sharing"/>
        </authorList>
    </citation>
    <scope>NUCLEOTIDE SEQUENCE [LARGE SCALE GENOMIC DNA]</scope>
</reference>
<dbReference type="Gene3D" id="4.10.760.10">
    <property type="entry name" value="Agouti domain"/>
    <property type="match status" value="1"/>
</dbReference>
<evidence type="ECO:0000256" key="2">
    <source>
        <dbReference type="ARBA" id="ARBA00022525"/>
    </source>
</evidence>
<feature type="compositionally biased region" description="Low complexity" evidence="7">
    <location>
        <begin position="66"/>
        <end position="75"/>
    </location>
</feature>
<feature type="compositionally biased region" description="Polar residues" evidence="7">
    <location>
        <begin position="35"/>
        <end position="53"/>
    </location>
</feature>
<dbReference type="InterPro" id="IPR027300">
    <property type="entry name" value="Agouti_dom"/>
</dbReference>
<dbReference type="Pfam" id="PF05039">
    <property type="entry name" value="Agouti"/>
    <property type="match status" value="1"/>
</dbReference>
<dbReference type="PROSITE" id="PS51150">
    <property type="entry name" value="AGOUTI_2"/>
    <property type="match status" value="1"/>
</dbReference>
<evidence type="ECO:0000256" key="6">
    <source>
        <dbReference type="PROSITE-ProRule" id="PRU00494"/>
    </source>
</evidence>
<dbReference type="InterPro" id="IPR036836">
    <property type="entry name" value="Agouti_dom_sf"/>
</dbReference>